<comment type="similarity">
    <text evidence="2">Belongs to the GSP F family.</text>
</comment>
<accession>A0A7C3Z2I5</accession>
<dbReference type="PANTHER" id="PTHR30012">
    <property type="entry name" value="GENERAL SECRETION PATHWAY PROTEIN"/>
    <property type="match status" value="1"/>
</dbReference>
<evidence type="ECO:0000256" key="8">
    <source>
        <dbReference type="SAM" id="Phobius"/>
    </source>
</evidence>
<feature type="transmembrane region" description="Helical" evidence="8">
    <location>
        <begin position="377"/>
        <end position="400"/>
    </location>
</feature>
<dbReference type="AlphaFoldDB" id="A0A7C3Z2I5"/>
<dbReference type="GO" id="GO:0005886">
    <property type="term" value="C:plasma membrane"/>
    <property type="evidence" value="ECO:0007669"/>
    <property type="project" value="UniProtKB-SubCell"/>
</dbReference>
<dbReference type="FunFam" id="1.20.81.30:FF:000001">
    <property type="entry name" value="Type II secretion system protein F"/>
    <property type="match status" value="2"/>
</dbReference>
<protein>
    <submittedName>
        <fullName evidence="10">Type II secretion system F family protein</fullName>
    </submittedName>
</protein>
<evidence type="ECO:0000256" key="2">
    <source>
        <dbReference type="ARBA" id="ARBA00005745"/>
    </source>
</evidence>
<dbReference type="InterPro" id="IPR042094">
    <property type="entry name" value="T2SS_GspF_sf"/>
</dbReference>
<keyword evidence="3" id="KW-1003">Cell membrane</keyword>
<dbReference type="InterPro" id="IPR003004">
    <property type="entry name" value="GspF/PilC"/>
</dbReference>
<dbReference type="PRINTS" id="PR00812">
    <property type="entry name" value="BCTERIALGSPF"/>
</dbReference>
<comment type="subcellular location">
    <subcellularLocation>
        <location evidence="1">Cell inner membrane</location>
        <topology evidence="1">Multi-pass membrane protein</topology>
    </subcellularLocation>
</comment>
<evidence type="ECO:0000259" key="9">
    <source>
        <dbReference type="Pfam" id="PF00482"/>
    </source>
</evidence>
<feature type="domain" description="Type II secretion system protein GspF" evidence="9">
    <location>
        <begin position="274"/>
        <end position="396"/>
    </location>
</feature>
<dbReference type="InterPro" id="IPR018076">
    <property type="entry name" value="T2SS_GspF_dom"/>
</dbReference>
<evidence type="ECO:0000256" key="3">
    <source>
        <dbReference type="ARBA" id="ARBA00022475"/>
    </source>
</evidence>
<evidence type="ECO:0000313" key="10">
    <source>
        <dbReference type="EMBL" id="HGE98878.1"/>
    </source>
</evidence>
<gene>
    <name evidence="10" type="ORF">ENX07_02235</name>
</gene>
<dbReference type="EMBL" id="DTMQ01000014">
    <property type="protein sequence ID" value="HGE98878.1"/>
    <property type="molecule type" value="Genomic_DNA"/>
</dbReference>
<evidence type="ECO:0000256" key="5">
    <source>
        <dbReference type="ARBA" id="ARBA00022692"/>
    </source>
</evidence>
<reference evidence="10" key="1">
    <citation type="journal article" date="2020" name="mSystems">
        <title>Genome- and Community-Level Interaction Insights into Carbon Utilization and Element Cycling Functions of Hydrothermarchaeota in Hydrothermal Sediment.</title>
        <authorList>
            <person name="Zhou Z."/>
            <person name="Liu Y."/>
            <person name="Xu W."/>
            <person name="Pan J."/>
            <person name="Luo Z.H."/>
            <person name="Li M."/>
        </authorList>
    </citation>
    <scope>NUCLEOTIDE SEQUENCE [LARGE SCALE GENOMIC DNA]</scope>
    <source>
        <strain evidence="10">SpSt-906</strain>
    </source>
</reference>
<evidence type="ECO:0000256" key="6">
    <source>
        <dbReference type="ARBA" id="ARBA00022989"/>
    </source>
</evidence>
<evidence type="ECO:0000256" key="1">
    <source>
        <dbReference type="ARBA" id="ARBA00004429"/>
    </source>
</evidence>
<dbReference type="Gene3D" id="1.20.81.30">
    <property type="entry name" value="Type II secretion system (T2SS), domain F"/>
    <property type="match status" value="2"/>
</dbReference>
<evidence type="ECO:0000256" key="4">
    <source>
        <dbReference type="ARBA" id="ARBA00022519"/>
    </source>
</evidence>
<dbReference type="Pfam" id="PF00482">
    <property type="entry name" value="T2SSF"/>
    <property type="match status" value="2"/>
</dbReference>
<organism evidence="10">
    <name type="scientific">candidate division WOR-3 bacterium</name>
    <dbReference type="NCBI Taxonomy" id="2052148"/>
    <lineage>
        <taxon>Bacteria</taxon>
        <taxon>Bacteria division WOR-3</taxon>
    </lineage>
</organism>
<keyword evidence="4" id="KW-0997">Cell inner membrane</keyword>
<evidence type="ECO:0000256" key="7">
    <source>
        <dbReference type="ARBA" id="ARBA00023136"/>
    </source>
</evidence>
<feature type="transmembrane region" description="Helical" evidence="8">
    <location>
        <begin position="171"/>
        <end position="193"/>
    </location>
</feature>
<sequence length="410" mass="45919">MPIYRYRVRDKSGKILEGTLEGADKTSVLERLDTLGYIPISLKEEKREEAVSLQLGPIFGGRVKDIDLINFTRQFVTLHRAGLPMLSTIGALQSQTKNRTLARCLDTIRKDLMGGASLSQAMAKHPRIFSDLYVNSVWAGETGGVLDEILARLADLLEHERKLKSDVKSALRYPLILMVGFVIAVIVLTTFVLPKFVMLLTGLGTKVPAPTRILIAVTMFFQKFWLLIFFALVILGVLFYLFTRSKDGRLWWDRVKLRLPIFGKIMFDMTMSRFARMFETLDRTGLPILRSLALVSKTTGNAFIATHIDNIAESVRRGRGLATPMRESGVFPPMVVQMVSTGEESGALDDMLRQVSDFYDSEVEYAVKNLTGMIEPVLILFMGVAVVFLIVAVIMPYMSILSSFGQRGAF</sequence>
<dbReference type="PANTHER" id="PTHR30012:SF0">
    <property type="entry name" value="TYPE II SECRETION SYSTEM PROTEIN F-RELATED"/>
    <property type="match status" value="1"/>
</dbReference>
<feature type="transmembrane region" description="Helical" evidence="8">
    <location>
        <begin position="213"/>
        <end position="242"/>
    </location>
</feature>
<comment type="caution">
    <text evidence="10">The sequence shown here is derived from an EMBL/GenBank/DDBJ whole genome shotgun (WGS) entry which is preliminary data.</text>
</comment>
<keyword evidence="6 8" id="KW-1133">Transmembrane helix</keyword>
<keyword evidence="7 8" id="KW-0472">Membrane</keyword>
<feature type="domain" description="Type II secretion system protein GspF" evidence="9">
    <location>
        <begin position="71"/>
        <end position="194"/>
    </location>
</feature>
<keyword evidence="5 8" id="KW-0812">Transmembrane</keyword>
<proteinExistence type="inferred from homology"/>
<name>A0A7C3Z2I5_UNCW3</name>